<dbReference type="FunFam" id="3.40.50.300:FF:000134">
    <property type="entry name" value="Iron-enterobactin ABC transporter ATP-binding protein"/>
    <property type="match status" value="1"/>
</dbReference>
<dbReference type="PANTHER" id="PTHR42794">
    <property type="entry name" value="HEMIN IMPORT ATP-BINDING PROTEIN HMUV"/>
    <property type="match status" value="1"/>
</dbReference>
<keyword evidence="2" id="KW-0547">Nucleotide-binding</keyword>
<keyword evidence="3 7" id="KW-0067">ATP-binding</keyword>
<dbReference type="Gene3D" id="3.40.50.300">
    <property type="entry name" value="P-loop containing nucleotide triphosphate hydrolases"/>
    <property type="match status" value="1"/>
</dbReference>
<dbReference type="InterPro" id="IPR027417">
    <property type="entry name" value="P-loop_NTPase"/>
</dbReference>
<dbReference type="GO" id="GO:0016887">
    <property type="term" value="F:ATP hydrolysis activity"/>
    <property type="evidence" value="ECO:0007669"/>
    <property type="project" value="InterPro"/>
</dbReference>
<evidence type="ECO:0000256" key="3">
    <source>
        <dbReference type="ARBA" id="ARBA00022840"/>
    </source>
</evidence>
<evidence type="ECO:0000313" key="7">
    <source>
        <dbReference type="EMBL" id="KFA87209.1"/>
    </source>
</evidence>
<accession>A0A084SFH4</accession>
<dbReference type="SUPFAM" id="SSF52540">
    <property type="entry name" value="P-loop containing nucleoside triphosphate hydrolases"/>
    <property type="match status" value="1"/>
</dbReference>
<comment type="function">
    <text evidence="5">Part of the ABC transporter complex HmuTUV involved in hemin import. Responsible for energy coupling to the transport system.</text>
</comment>
<feature type="domain" description="ABC transporter" evidence="6">
    <location>
        <begin position="5"/>
        <end position="240"/>
    </location>
</feature>
<sequence length="264" mass="28475">MDTLLDIQGLSAGYGPAPVLRDVDCAVRAGELWVVLGPNGTGKSTLLKSVLGAMPWTRGRIRLLERERSEWEARALARNVAWVPQGFEPAEGFSGLELVLMGRSPHLGLWGLTSASDEAVAREVLEELGVAYLAERSCEAMSGGERRMLLLARGLVQQPKLLLLDEPTAFLDVAHQVGALERVRARVDAGLGAVAVLHDVNLAAAFATHVLLLREGHVLARGPAPEVLQRERLEALYGVPMEMASAPSGARLFAPRARWTAEGR</sequence>
<keyword evidence="1" id="KW-0813">Transport</keyword>
<gene>
    <name evidence="7" type="ORF">Q664_49755</name>
</gene>
<dbReference type="PROSITE" id="PS50893">
    <property type="entry name" value="ABC_TRANSPORTER_2"/>
    <property type="match status" value="1"/>
</dbReference>
<dbReference type="AlphaFoldDB" id="A0A084SFH4"/>
<dbReference type="EMBL" id="JPMI01000391">
    <property type="protein sequence ID" value="KFA87209.1"/>
    <property type="molecule type" value="Genomic_DNA"/>
</dbReference>
<evidence type="ECO:0000313" key="8">
    <source>
        <dbReference type="Proteomes" id="UP000028547"/>
    </source>
</evidence>
<dbReference type="RefSeq" id="WP_043413256.1">
    <property type="nucleotide sequence ID" value="NZ_JPMI01000391.1"/>
</dbReference>
<dbReference type="Pfam" id="PF00005">
    <property type="entry name" value="ABC_tran"/>
    <property type="match status" value="1"/>
</dbReference>
<name>A0A084SFH4_9BACT</name>
<dbReference type="PROSITE" id="PS00211">
    <property type="entry name" value="ABC_TRANSPORTER_1"/>
    <property type="match status" value="1"/>
</dbReference>
<keyword evidence="4" id="KW-1278">Translocase</keyword>
<dbReference type="InterPro" id="IPR003439">
    <property type="entry name" value="ABC_transporter-like_ATP-bd"/>
</dbReference>
<evidence type="ECO:0000256" key="1">
    <source>
        <dbReference type="ARBA" id="ARBA00022448"/>
    </source>
</evidence>
<evidence type="ECO:0000256" key="5">
    <source>
        <dbReference type="ARBA" id="ARBA00037066"/>
    </source>
</evidence>
<comment type="caution">
    <text evidence="7">The sequence shown here is derived from an EMBL/GenBank/DDBJ whole genome shotgun (WGS) entry which is preliminary data.</text>
</comment>
<organism evidence="7 8">
    <name type="scientific">Archangium violaceum Cb vi76</name>
    <dbReference type="NCBI Taxonomy" id="1406225"/>
    <lineage>
        <taxon>Bacteria</taxon>
        <taxon>Pseudomonadati</taxon>
        <taxon>Myxococcota</taxon>
        <taxon>Myxococcia</taxon>
        <taxon>Myxococcales</taxon>
        <taxon>Cystobacterineae</taxon>
        <taxon>Archangiaceae</taxon>
        <taxon>Archangium</taxon>
    </lineage>
</organism>
<dbReference type="CDD" id="cd03214">
    <property type="entry name" value="ABC_Iron-Siderophores_B12_Hemin"/>
    <property type="match status" value="1"/>
</dbReference>
<protein>
    <submittedName>
        <fullName evidence="7">Ferrichrome ABC transporter ATP-binding protein</fullName>
    </submittedName>
</protein>
<dbReference type="GO" id="GO:0005524">
    <property type="term" value="F:ATP binding"/>
    <property type="evidence" value="ECO:0007669"/>
    <property type="project" value="UniProtKB-KW"/>
</dbReference>
<dbReference type="PANTHER" id="PTHR42794:SF1">
    <property type="entry name" value="HEMIN IMPORT ATP-BINDING PROTEIN HMUV"/>
    <property type="match status" value="1"/>
</dbReference>
<evidence type="ECO:0000256" key="2">
    <source>
        <dbReference type="ARBA" id="ARBA00022741"/>
    </source>
</evidence>
<reference evidence="7 8" key="1">
    <citation type="submission" date="2014-07" db="EMBL/GenBank/DDBJ databases">
        <title>Draft Genome Sequence of Gephyronic Acid Producer, Cystobacter violaceus Strain Cb vi76.</title>
        <authorList>
            <person name="Stevens D.C."/>
            <person name="Young J."/>
            <person name="Carmichael R."/>
            <person name="Tan J."/>
            <person name="Taylor R.E."/>
        </authorList>
    </citation>
    <scope>NUCLEOTIDE SEQUENCE [LARGE SCALE GENOMIC DNA]</scope>
    <source>
        <strain evidence="7 8">Cb vi76</strain>
    </source>
</reference>
<evidence type="ECO:0000256" key="4">
    <source>
        <dbReference type="ARBA" id="ARBA00022967"/>
    </source>
</evidence>
<dbReference type="SMART" id="SM00382">
    <property type="entry name" value="AAA"/>
    <property type="match status" value="1"/>
</dbReference>
<dbReference type="InterPro" id="IPR017871">
    <property type="entry name" value="ABC_transporter-like_CS"/>
</dbReference>
<evidence type="ECO:0000259" key="6">
    <source>
        <dbReference type="PROSITE" id="PS50893"/>
    </source>
</evidence>
<dbReference type="InterPro" id="IPR003593">
    <property type="entry name" value="AAA+_ATPase"/>
</dbReference>
<dbReference type="Proteomes" id="UP000028547">
    <property type="component" value="Unassembled WGS sequence"/>
</dbReference>
<proteinExistence type="predicted"/>